<dbReference type="GO" id="GO:0042601">
    <property type="term" value="C:endospore-forming forespore"/>
    <property type="evidence" value="ECO:0007669"/>
    <property type="project" value="InterPro"/>
</dbReference>
<proteinExistence type="predicted"/>
<reference evidence="4" key="1">
    <citation type="submission" date="2016-10" db="EMBL/GenBank/DDBJ databases">
        <authorList>
            <person name="Varghese N."/>
            <person name="Submissions S."/>
        </authorList>
    </citation>
    <scope>NUCLEOTIDE SEQUENCE [LARGE SCALE GENOMIC DNA]</scope>
    <source>
        <strain evidence="4">FP5</strain>
    </source>
</reference>
<dbReference type="GO" id="GO:0030435">
    <property type="term" value="P:sporulation resulting in formation of a cellular spore"/>
    <property type="evidence" value="ECO:0007669"/>
    <property type="project" value="UniProtKB-KW"/>
</dbReference>
<evidence type="ECO:0000313" key="3">
    <source>
        <dbReference type="EMBL" id="SFG30471.1"/>
    </source>
</evidence>
<dbReference type="EMBL" id="FOOG01000033">
    <property type="protein sequence ID" value="SFG30471.1"/>
    <property type="molecule type" value="Genomic_DNA"/>
</dbReference>
<evidence type="ECO:0000256" key="1">
    <source>
        <dbReference type="ARBA" id="ARBA00022969"/>
    </source>
</evidence>
<organism evidence="3 4">
    <name type="scientific">Halobacillus alkaliphilus</name>
    <dbReference type="NCBI Taxonomy" id="396056"/>
    <lineage>
        <taxon>Bacteria</taxon>
        <taxon>Bacillati</taxon>
        <taxon>Bacillota</taxon>
        <taxon>Bacilli</taxon>
        <taxon>Bacillales</taxon>
        <taxon>Bacillaceae</taxon>
        <taxon>Halobacillus</taxon>
    </lineage>
</organism>
<gene>
    <name evidence="3" type="ORF">SAMN05216353_13319</name>
</gene>
<feature type="region of interest" description="Disordered" evidence="2">
    <location>
        <begin position="1"/>
        <end position="57"/>
    </location>
</feature>
<name>A0A1I2QXN5_9BACI</name>
<keyword evidence="4" id="KW-1185">Reference proteome</keyword>
<protein>
    <submittedName>
        <fullName evidence="3">Small acid-soluble spore protein K family protein</fullName>
    </submittedName>
</protein>
<feature type="compositionally biased region" description="Basic and acidic residues" evidence="2">
    <location>
        <begin position="39"/>
        <end position="48"/>
    </location>
</feature>
<dbReference type="GO" id="GO:0030436">
    <property type="term" value="P:asexual sporulation"/>
    <property type="evidence" value="ECO:0007669"/>
    <property type="project" value="InterPro"/>
</dbReference>
<dbReference type="OrthoDB" id="2382188at2"/>
<dbReference type="Pfam" id="PF08176">
    <property type="entry name" value="SspK"/>
    <property type="match status" value="1"/>
</dbReference>
<dbReference type="InterPro" id="IPR012611">
    <property type="entry name" value="SASP_SspK"/>
</dbReference>
<evidence type="ECO:0000313" key="4">
    <source>
        <dbReference type="Proteomes" id="UP000198897"/>
    </source>
</evidence>
<keyword evidence="1" id="KW-0749">Sporulation</keyword>
<sequence>MRNKSKNFPNIKMTHSPDDQSDMLALRPNGTINNQPQERAAKSRDRDVNQVGRNRRG</sequence>
<dbReference type="RefSeq" id="WP_089753236.1">
    <property type="nucleotide sequence ID" value="NZ_FOOG01000033.1"/>
</dbReference>
<dbReference type="AlphaFoldDB" id="A0A1I2QXN5"/>
<accession>A0A1I2QXN5</accession>
<dbReference type="Proteomes" id="UP000198897">
    <property type="component" value="Unassembled WGS sequence"/>
</dbReference>
<evidence type="ECO:0000256" key="2">
    <source>
        <dbReference type="SAM" id="MobiDB-lite"/>
    </source>
</evidence>